<protein>
    <submittedName>
        <fullName evidence="2">Cyanovirin-N domain protein</fullName>
    </submittedName>
</protein>
<dbReference type="AlphaFoldDB" id="A0A1S9DY42"/>
<comment type="caution">
    <text evidence="2">The sequence shown here is derived from an EMBL/GenBank/DDBJ whole genome shotgun (WGS) entry which is preliminary data.</text>
</comment>
<organism evidence="2 3">
    <name type="scientific">Aspergillus oryzae</name>
    <name type="common">Yellow koji mold</name>
    <dbReference type="NCBI Taxonomy" id="5062"/>
    <lineage>
        <taxon>Eukaryota</taxon>
        <taxon>Fungi</taxon>
        <taxon>Dikarya</taxon>
        <taxon>Ascomycota</taxon>
        <taxon>Pezizomycotina</taxon>
        <taxon>Eurotiomycetes</taxon>
        <taxon>Eurotiomycetidae</taxon>
        <taxon>Eurotiales</taxon>
        <taxon>Aspergillaceae</taxon>
        <taxon>Aspergillus</taxon>
        <taxon>Aspergillus subgen. Circumdati</taxon>
    </lineage>
</organism>
<reference evidence="2 3" key="1">
    <citation type="submission" date="2016-10" db="EMBL/GenBank/DDBJ databases">
        <title>Genome sequencing of Aspergillus oryzae BCC7051.</title>
        <authorList>
            <person name="Thammarongtham C."/>
            <person name="Vorapreeda T."/>
            <person name="Nookaew I."/>
            <person name="Srisuk T."/>
            <person name="Land M."/>
            <person name="Jeennor S."/>
            <person name="Laoteng K."/>
        </authorList>
    </citation>
    <scope>NUCLEOTIDE SEQUENCE [LARGE SCALE GENOMIC DNA]</scope>
    <source>
        <strain evidence="2 3">BCC7051</strain>
    </source>
</reference>
<dbReference type="InterPro" id="IPR036673">
    <property type="entry name" value="Cyanovirin-N_sf"/>
</dbReference>
<dbReference type="PANTHER" id="PTHR42076:SF1">
    <property type="entry name" value="CYANOVIRIN-N DOMAIN-CONTAINING PROTEIN"/>
    <property type="match status" value="1"/>
</dbReference>
<dbReference type="PANTHER" id="PTHR42076">
    <property type="entry name" value="CYANOVIRIN-N HOMOLOG"/>
    <property type="match status" value="1"/>
</dbReference>
<sequence>MSFHQTSCDIHLTPEQGQRRTSLVAICNNDEGSGLTSDIFLDDFLGNDNGHFIWGGKNVTRTCRNLEITREGPSRLPVLHGDLLNSSGDYVSDHCYLDEHIFNINGELLFKPDEGTEW</sequence>
<evidence type="ECO:0000313" key="3">
    <source>
        <dbReference type="Proteomes" id="UP000190312"/>
    </source>
</evidence>
<dbReference type="VEuPathDB" id="FungiDB:AO090023000355"/>
<gene>
    <name evidence="2" type="ORF">OAory_01025580</name>
</gene>
<dbReference type="Pfam" id="PF08881">
    <property type="entry name" value="CVNH"/>
    <property type="match status" value="1"/>
</dbReference>
<name>A0A1S9DY42_ASPOZ</name>
<feature type="domain" description="Cyanovirin-N" evidence="1">
    <location>
        <begin position="2"/>
        <end position="110"/>
    </location>
</feature>
<evidence type="ECO:0000313" key="2">
    <source>
        <dbReference type="EMBL" id="OOO13963.1"/>
    </source>
</evidence>
<dbReference type="OrthoDB" id="2441380at2759"/>
<dbReference type="EMBL" id="MKZY01000001">
    <property type="protein sequence ID" value="OOO13963.1"/>
    <property type="molecule type" value="Genomic_DNA"/>
</dbReference>
<accession>A0A1S9DY42</accession>
<dbReference type="Proteomes" id="UP000190312">
    <property type="component" value="Unassembled WGS sequence"/>
</dbReference>
<dbReference type="SUPFAM" id="SSF51322">
    <property type="entry name" value="Cyanovirin-N"/>
    <property type="match status" value="1"/>
</dbReference>
<dbReference type="OMA" id="ICNNDEG"/>
<proteinExistence type="predicted"/>
<dbReference type="InterPro" id="IPR011058">
    <property type="entry name" value="Cyanovirin-N"/>
</dbReference>
<dbReference type="Gene3D" id="2.30.60.10">
    <property type="entry name" value="Cyanovirin-N"/>
    <property type="match status" value="1"/>
</dbReference>
<dbReference type="SMART" id="SM01111">
    <property type="entry name" value="CVNH"/>
    <property type="match status" value="1"/>
</dbReference>
<evidence type="ECO:0000259" key="1">
    <source>
        <dbReference type="SMART" id="SM01111"/>
    </source>
</evidence>